<dbReference type="STRING" id="34508.A0A4U8UXV4"/>
<comment type="caution">
    <text evidence="5">The sequence shown here is derived from an EMBL/GenBank/DDBJ whole genome shotgun (WGS) entry which is preliminary data.</text>
</comment>
<reference evidence="5 6" key="2">
    <citation type="journal article" date="2019" name="G3 (Bethesda)">
        <title>Hybrid Assembly of the Genome of the Entomopathogenic Nematode Steinernema carpocapsae Identifies the X-Chromosome.</title>
        <authorList>
            <person name="Serra L."/>
            <person name="Macchietto M."/>
            <person name="Macias-Munoz A."/>
            <person name="McGill C.J."/>
            <person name="Rodriguez I.M."/>
            <person name="Rodriguez B."/>
            <person name="Murad R."/>
            <person name="Mortazavi A."/>
        </authorList>
    </citation>
    <scope>NUCLEOTIDE SEQUENCE [LARGE SCALE GENOMIC DNA]</scope>
    <source>
        <strain evidence="5 6">ALL</strain>
    </source>
</reference>
<sequence length="792" mass="90331">MGHARMWCVTVYLFEAALSLLIESLRRNHEFIQGTGWEEAGTSRLASNSLRFRHQSMSERSSLKNEGPAQFTNIELQQVTQFLNRLKHANQNGFCDKPRRELQNAREQNGFLSRGTAPWQEESLSQVLERPPAISRTPLRNKAKSSLRPVDGPPPRKEPLPLSEVLRSTPIRPPRPAWRPRSASQTRPNPKRDYERQCHLTNGHLNDKQRRILPRDVSKNEEVGFREHRFSYRTVLIDRIERLVKVGVPAVQGIVNDGVYCYAIVLIQSLLGTNAFARLAIASQVDWKNNAPIVARFIQALHLLWINDPSSSIAVKNLLFKQIEINTLLDVTRQQDVLEFMTILINAIYAVRSTEKFPDLTGAKKIKELCTGSLVYTSRCTSCRYERTKKEVFTSLSLPLSQETYNEVNIYAVVKNEIYAYGLRSKETPVMKDLINCLVQDAHVSKQNSAVMCISNEEIVVFHPDQALSPATSFNLHTVVQLCNIHFNYSYLNTVVFVRGSSFSPPFICNLDLTSSSPVRWNSIVRTVFSEERPLPKPGELLIKIANVYRTFDNFAVLGSTDLAPIVKTNSFWPAHCDVPFIILKIDLQFSRKRFVVKSRPEHRHDSFVANMGPLVDRLLTNYFKEEYVMFTCRQCAGDKLKRSVHLETCPPVLFLHMNRFAQNLYSTVKLKNKIRIPRDLLDLTPYFKVPQNNSNSKYLLSAVICHLGDTVSSGHYQCFRRNPVTGSWSLFSDSQVFQDLFPDYLTSATAYLLIYENISADSVPGSNHWFRKLDAGKLADSISELQLCGPQ</sequence>
<keyword evidence="6" id="KW-1185">Reference proteome</keyword>
<dbReference type="CDD" id="cd02257">
    <property type="entry name" value="Peptidase_C19"/>
    <property type="match status" value="1"/>
</dbReference>
<evidence type="ECO:0000256" key="2">
    <source>
        <dbReference type="SAM" id="MobiDB-lite"/>
    </source>
</evidence>
<dbReference type="GO" id="GO:0004843">
    <property type="term" value="F:cysteine-type deubiquitinase activity"/>
    <property type="evidence" value="ECO:0007669"/>
    <property type="project" value="InterPro"/>
</dbReference>
<reference evidence="5 6" key="1">
    <citation type="journal article" date="2015" name="Genome Biol.">
        <title>Comparative genomics of Steinernema reveals deeply conserved gene regulatory networks.</title>
        <authorList>
            <person name="Dillman A.R."/>
            <person name="Macchietto M."/>
            <person name="Porter C.F."/>
            <person name="Rogers A."/>
            <person name="Williams B."/>
            <person name="Antoshechkin I."/>
            <person name="Lee M.M."/>
            <person name="Goodwin Z."/>
            <person name="Lu X."/>
            <person name="Lewis E.E."/>
            <person name="Goodrich-Blair H."/>
            <person name="Stock S.P."/>
            <person name="Adams B.J."/>
            <person name="Sternberg P.W."/>
            <person name="Mortazavi A."/>
        </authorList>
    </citation>
    <scope>NUCLEOTIDE SEQUENCE [LARGE SCALE GENOMIC DNA]</scope>
    <source>
        <strain evidence="5 6">ALL</strain>
    </source>
</reference>
<dbReference type="InterPro" id="IPR018200">
    <property type="entry name" value="USP_CS"/>
</dbReference>
<dbReference type="InterPro" id="IPR001394">
    <property type="entry name" value="Peptidase_C19_UCH"/>
</dbReference>
<dbReference type="PROSITE" id="PS50235">
    <property type="entry name" value="USP_3"/>
    <property type="match status" value="1"/>
</dbReference>
<dbReference type="GO" id="GO:0005634">
    <property type="term" value="C:nucleus"/>
    <property type="evidence" value="ECO:0007669"/>
    <property type="project" value="TreeGrafter"/>
</dbReference>
<keyword evidence="3" id="KW-0732">Signal</keyword>
<evidence type="ECO:0000313" key="6">
    <source>
        <dbReference type="Proteomes" id="UP000298663"/>
    </source>
</evidence>
<organism evidence="5 6">
    <name type="scientific">Steinernema carpocapsae</name>
    <name type="common">Entomopathogenic nematode</name>
    <dbReference type="NCBI Taxonomy" id="34508"/>
    <lineage>
        <taxon>Eukaryota</taxon>
        <taxon>Metazoa</taxon>
        <taxon>Ecdysozoa</taxon>
        <taxon>Nematoda</taxon>
        <taxon>Chromadorea</taxon>
        <taxon>Rhabditida</taxon>
        <taxon>Tylenchina</taxon>
        <taxon>Panagrolaimomorpha</taxon>
        <taxon>Strongyloidoidea</taxon>
        <taxon>Steinernematidae</taxon>
        <taxon>Steinernema</taxon>
    </lineage>
</organism>
<feature type="chain" id="PRO_5021018312" description="USP domain-containing protein" evidence="3">
    <location>
        <begin position="20"/>
        <end position="792"/>
    </location>
</feature>
<evidence type="ECO:0000259" key="4">
    <source>
        <dbReference type="PROSITE" id="PS50235"/>
    </source>
</evidence>
<dbReference type="Pfam" id="PF00443">
    <property type="entry name" value="UCH"/>
    <property type="match status" value="1"/>
</dbReference>
<dbReference type="InterPro" id="IPR028889">
    <property type="entry name" value="USP"/>
</dbReference>
<dbReference type="InterPro" id="IPR050164">
    <property type="entry name" value="Peptidase_C19"/>
</dbReference>
<name>A0A4U8UXV4_STECR</name>
<dbReference type="PROSITE" id="PS00973">
    <property type="entry name" value="USP_2"/>
    <property type="match status" value="1"/>
</dbReference>
<accession>A0A4U8UXV4</accession>
<protein>
    <recommendedName>
        <fullName evidence="4">USP domain-containing protein</fullName>
    </recommendedName>
</protein>
<proteinExistence type="inferred from homology"/>
<gene>
    <name evidence="5" type="ORF">L596_004017</name>
</gene>
<dbReference type="SUPFAM" id="SSF54001">
    <property type="entry name" value="Cysteine proteinases"/>
    <property type="match status" value="1"/>
</dbReference>
<dbReference type="AlphaFoldDB" id="A0A4U8UXV4"/>
<evidence type="ECO:0000256" key="3">
    <source>
        <dbReference type="SAM" id="SignalP"/>
    </source>
</evidence>
<dbReference type="GO" id="GO:0016579">
    <property type="term" value="P:protein deubiquitination"/>
    <property type="evidence" value="ECO:0007669"/>
    <property type="project" value="InterPro"/>
</dbReference>
<evidence type="ECO:0000313" key="5">
    <source>
        <dbReference type="EMBL" id="TMS36977.1"/>
    </source>
</evidence>
<dbReference type="PANTHER" id="PTHR24006">
    <property type="entry name" value="UBIQUITIN CARBOXYL-TERMINAL HYDROLASE"/>
    <property type="match status" value="1"/>
</dbReference>
<dbReference type="InterPro" id="IPR038765">
    <property type="entry name" value="Papain-like_cys_pep_sf"/>
</dbReference>
<dbReference type="GO" id="GO:0005829">
    <property type="term" value="C:cytosol"/>
    <property type="evidence" value="ECO:0007669"/>
    <property type="project" value="TreeGrafter"/>
</dbReference>
<evidence type="ECO:0000256" key="1">
    <source>
        <dbReference type="ARBA" id="ARBA00009085"/>
    </source>
</evidence>
<comment type="similarity">
    <text evidence="1">Belongs to the peptidase C19 family.</text>
</comment>
<feature type="signal peptide" evidence="3">
    <location>
        <begin position="1"/>
        <end position="19"/>
    </location>
</feature>
<feature type="domain" description="USP" evidence="4">
    <location>
        <begin position="252"/>
        <end position="759"/>
    </location>
</feature>
<feature type="region of interest" description="Disordered" evidence="2">
    <location>
        <begin position="111"/>
        <end position="196"/>
    </location>
</feature>
<dbReference type="Proteomes" id="UP000298663">
    <property type="component" value="Unassembled WGS sequence"/>
</dbReference>
<dbReference type="Gene3D" id="3.90.70.10">
    <property type="entry name" value="Cysteine proteinases"/>
    <property type="match status" value="2"/>
</dbReference>
<dbReference type="EMBL" id="AZBU02000001">
    <property type="protein sequence ID" value="TMS36977.1"/>
    <property type="molecule type" value="Genomic_DNA"/>
</dbReference>
<dbReference type="OrthoDB" id="10062454at2759"/>